<evidence type="ECO:0000313" key="3">
    <source>
        <dbReference type="Proteomes" id="UP000275408"/>
    </source>
</evidence>
<dbReference type="Pfam" id="PF13649">
    <property type="entry name" value="Methyltransf_25"/>
    <property type="match status" value="1"/>
</dbReference>
<evidence type="ECO:0000313" key="2">
    <source>
        <dbReference type="EMBL" id="RMX39179.1"/>
    </source>
</evidence>
<proteinExistence type="predicted"/>
<dbReference type="STRING" id="46731.A0A3M6TD10"/>
<dbReference type="Gene3D" id="3.40.50.150">
    <property type="entry name" value="Vaccinia Virus protein VP39"/>
    <property type="match status" value="1"/>
</dbReference>
<evidence type="ECO:0000259" key="1">
    <source>
        <dbReference type="Pfam" id="PF13649"/>
    </source>
</evidence>
<dbReference type="EMBL" id="RCHS01003850">
    <property type="protein sequence ID" value="RMX39179.1"/>
    <property type="molecule type" value="Genomic_DNA"/>
</dbReference>
<dbReference type="InterPro" id="IPR029063">
    <property type="entry name" value="SAM-dependent_MTases_sf"/>
</dbReference>
<dbReference type="Proteomes" id="UP000275408">
    <property type="component" value="Unassembled WGS sequence"/>
</dbReference>
<gene>
    <name evidence="2" type="ORF">pdam_00013552</name>
</gene>
<dbReference type="InterPro" id="IPR041698">
    <property type="entry name" value="Methyltransf_25"/>
</dbReference>
<reference evidence="2 3" key="1">
    <citation type="journal article" date="2018" name="Sci. Rep.">
        <title>Comparative analysis of the Pocillopora damicornis genome highlights role of immune system in coral evolution.</title>
        <authorList>
            <person name="Cunning R."/>
            <person name="Bay R.A."/>
            <person name="Gillette P."/>
            <person name="Baker A.C."/>
            <person name="Traylor-Knowles N."/>
        </authorList>
    </citation>
    <scope>NUCLEOTIDE SEQUENCE [LARGE SCALE GENOMIC DNA]</scope>
    <source>
        <strain evidence="2">RSMAS</strain>
        <tissue evidence="2">Whole animal</tissue>
    </source>
</reference>
<dbReference type="OrthoDB" id="5957012at2759"/>
<dbReference type="CDD" id="cd02440">
    <property type="entry name" value="AdoMet_MTases"/>
    <property type="match status" value="1"/>
</dbReference>
<sequence>MATHTHVGGYRKYFGTRFADLSPATTTELKIKSGMYITIGPITVCQNIFQEVVVKALLVCHRPQTECLDAAIKQYLNKPKDEVKIIDCGAGTGLCGVELHKLGYTHLCALDISPEMLNEARKKNVYQKFICAPLNSDQNPEVITGEYDAMICIGTLAAAHVKPTALVEMIRMIKIGEILNYSFLLKLAGERDYYHNEGENGLLSFNIRFGELERYQPMMEELEKEGKWLNVVKETIPHFQTDDMPQTSSFFVYKILKHYADGPMCPTSIEPPQIKASNSSGAISGFGLSLKEEHINFL</sequence>
<organism evidence="2 3">
    <name type="scientific">Pocillopora damicornis</name>
    <name type="common">Cauliflower coral</name>
    <name type="synonym">Millepora damicornis</name>
    <dbReference type="NCBI Taxonomy" id="46731"/>
    <lineage>
        <taxon>Eukaryota</taxon>
        <taxon>Metazoa</taxon>
        <taxon>Cnidaria</taxon>
        <taxon>Anthozoa</taxon>
        <taxon>Hexacorallia</taxon>
        <taxon>Scleractinia</taxon>
        <taxon>Astrocoeniina</taxon>
        <taxon>Pocilloporidae</taxon>
        <taxon>Pocillopora</taxon>
    </lineage>
</organism>
<protein>
    <recommendedName>
        <fullName evidence="1">Methyltransferase domain-containing protein</fullName>
    </recommendedName>
</protein>
<accession>A0A3M6TD10</accession>
<dbReference type="AlphaFoldDB" id="A0A3M6TD10"/>
<keyword evidence="3" id="KW-1185">Reference proteome</keyword>
<comment type="caution">
    <text evidence="2">The sequence shown here is derived from an EMBL/GenBank/DDBJ whole genome shotgun (WGS) entry which is preliminary data.</text>
</comment>
<feature type="domain" description="Methyltransferase" evidence="1">
    <location>
        <begin position="85"/>
        <end position="174"/>
    </location>
</feature>
<dbReference type="SUPFAM" id="SSF53335">
    <property type="entry name" value="S-adenosyl-L-methionine-dependent methyltransferases"/>
    <property type="match status" value="1"/>
</dbReference>
<feature type="non-terminal residue" evidence="2">
    <location>
        <position position="298"/>
    </location>
</feature>
<name>A0A3M6TD10_POCDA</name>